<proteinExistence type="predicted"/>
<accession>A0AAU7CEE6</accession>
<feature type="region of interest" description="Disordered" evidence="1">
    <location>
        <begin position="422"/>
        <end position="444"/>
    </location>
</feature>
<dbReference type="InterPro" id="IPR029058">
    <property type="entry name" value="AB_hydrolase_fold"/>
</dbReference>
<feature type="region of interest" description="Disordered" evidence="1">
    <location>
        <begin position="63"/>
        <end position="90"/>
    </location>
</feature>
<keyword evidence="2" id="KW-1133">Transmembrane helix</keyword>
<evidence type="ECO:0000313" key="3">
    <source>
        <dbReference type="EMBL" id="XBH03565.1"/>
    </source>
</evidence>
<dbReference type="RefSeq" id="WP_406696304.1">
    <property type="nucleotide sequence ID" value="NZ_CP155447.1"/>
</dbReference>
<keyword evidence="2" id="KW-0812">Transmembrane</keyword>
<keyword evidence="2" id="KW-0472">Membrane</keyword>
<evidence type="ECO:0000256" key="1">
    <source>
        <dbReference type="SAM" id="MobiDB-lite"/>
    </source>
</evidence>
<feature type="compositionally biased region" description="Low complexity" evidence="1">
    <location>
        <begin position="73"/>
        <end position="83"/>
    </location>
</feature>
<dbReference type="EMBL" id="CP155447">
    <property type="protein sequence ID" value="XBH03565.1"/>
    <property type="molecule type" value="Genomic_DNA"/>
</dbReference>
<name>A0AAU7CEE6_9BACT</name>
<feature type="transmembrane region" description="Helical" evidence="2">
    <location>
        <begin position="12"/>
        <end position="32"/>
    </location>
</feature>
<reference evidence="3" key="1">
    <citation type="submission" date="2024-05" db="EMBL/GenBank/DDBJ databases">
        <title>Planctomycetes of the genus Singulisphaera possess chitinolytic capabilities.</title>
        <authorList>
            <person name="Ivanova A."/>
        </authorList>
    </citation>
    <scope>NUCLEOTIDE SEQUENCE</scope>
    <source>
        <strain evidence="3">Ch08T</strain>
    </source>
</reference>
<sequence length="444" mass="48978">MVERSRRPLARVGAWLVICAAAWLVVGSAGIIRAQEPAAAPIEAGERPRIPVPLPLVRRNDRDAAVASPGLPPNGRRPLPGSRFDPGASGPGIGSTSSELFLGGALDPRSGWPFVFLHYFSPKPEQVERFWIVQTRNCPQVMGSDPLPCLKLLHFDDRGDVVQRDPSEMLAQTVGRPVFIQVQGSLTTPDIALGGLLWSRAWLLENRALPPDAVVIAFDWPSQRVYQNDVRDINEKGRRAYIAGFHLARFLQQFPPESRITVLGQSYGGRVVPSALYLLGGGCLDSQSHDTPVRLPGLRPDLHIRAICIEGASDHHWLDPDQRLERALYGCEALLNLYNRKDEALLLNPFLRRGGHHRALGRIGLKPSDLDRLGPLAAKYEEHDTHEQLGVAHTLLDTVANRQCARWMAPYLCAPDPGPIAARPSDGPIESQRRDSLGQRLFGR</sequence>
<gene>
    <name evidence="3" type="ORF">V5E97_35455</name>
</gene>
<evidence type="ECO:0000256" key="2">
    <source>
        <dbReference type="SAM" id="Phobius"/>
    </source>
</evidence>
<evidence type="ECO:0008006" key="4">
    <source>
        <dbReference type="Google" id="ProtNLM"/>
    </source>
</evidence>
<protein>
    <recommendedName>
        <fullName evidence="4">Alpha/beta hydrolase</fullName>
    </recommendedName>
</protein>
<dbReference type="AlphaFoldDB" id="A0AAU7CEE6"/>
<dbReference type="SUPFAM" id="SSF53474">
    <property type="entry name" value="alpha/beta-Hydrolases"/>
    <property type="match status" value="1"/>
</dbReference>
<organism evidence="3">
    <name type="scientific">Singulisphaera sp. Ch08</name>
    <dbReference type="NCBI Taxonomy" id="3120278"/>
    <lineage>
        <taxon>Bacteria</taxon>
        <taxon>Pseudomonadati</taxon>
        <taxon>Planctomycetota</taxon>
        <taxon>Planctomycetia</taxon>
        <taxon>Isosphaerales</taxon>
        <taxon>Isosphaeraceae</taxon>
        <taxon>Singulisphaera</taxon>
    </lineage>
</organism>